<dbReference type="OrthoDB" id="618454at2"/>
<dbReference type="GO" id="GO:0009279">
    <property type="term" value="C:cell outer membrane"/>
    <property type="evidence" value="ECO:0007669"/>
    <property type="project" value="UniProtKB-SubCell"/>
</dbReference>
<evidence type="ECO:0000256" key="1">
    <source>
        <dbReference type="ARBA" id="ARBA00004442"/>
    </source>
</evidence>
<dbReference type="Gene3D" id="1.25.40.390">
    <property type="match status" value="1"/>
</dbReference>
<accession>A0A1I1VD53</accession>
<evidence type="ECO:0000313" key="9">
    <source>
        <dbReference type="Proteomes" id="UP000181976"/>
    </source>
</evidence>
<reference evidence="8 9" key="1">
    <citation type="submission" date="2016-10" db="EMBL/GenBank/DDBJ databases">
        <authorList>
            <person name="de Groot N.N."/>
        </authorList>
    </citation>
    <scope>NUCLEOTIDE SEQUENCE [LARGE SCALE GENOMIC DNA]</scope>
    <source>
        <strain evidence="8 9">DSM 19012</strain>
    </source>
</reference>
<evidence type="ECO:0000256" key="5">
    <source>
        <dbReference type="ARBA" id="ARBA00023237"/>
    </source>
</evidence>
<dbReference type="InterPro" id="IPR012944">
    <property type="entry name" value="SusD_RagB_dom"/>
</dbReference>
<evidence type="ECO:0000256" key="2">
    <source>
        <dbReference type="ARBA" id="ARBA00006275"/>
    </source>
</evidence>
<keyword evidence="9" id="KW-1185">Reference proteome</keyword>
<dbReference type="Proteomes" id="UP000181976">
    <property type="component" value="Unassembled WGS sequence"/>
</dbReference>
<sequence length="532" mass="59629">MKNLKIYLLILVTGIMVFTNCSDDFLDSKPVTTLTDANFYQTLEDAELAIVGCYDGVQAINQEGVAFPVASEVFSDNCFGGTGNNDGYGYQLLDEFDLQRSPSDQNLFEENWINYYEAIYRVNMLLTKMDQIDWEGDTATMHSIEAEARFLRAFCYFDMVRLWEKVPLVTVPTEENVPQNEPDEIYAQITNDLLIAIEKGKETVEAGRVNKWAAKSLLGRVFLFYTGYYNKSDLVGLVSASEALAHLEDVIASGNYGLVEEFKNLWPAASATPDPENNTLISTYAGKDNQETIFAIKHNITSNYDGDTDGNHWLVMLGLREQAFSPYGRGWGACPVDPNLYNAFEEGDERKTASIIAIDEEGLDFDNSGQREYTGYANKKYIPLALPDGSDMAVQNGGFNFMIGQYQDYVCIRYADVLLMAAELGSPNAQDYMDQVRERAGLDPKPATKANILEERRFEFAFEGIRYWDLLRQGVETAANTIARSTTVLNGGVEAQKVIDPQNIIDTRGLQMIPQNQISLSDNVLKQNDGWN</sequence>
<protein>
    <submittedName>
        <fullName evidence="8">Starch-binding associating with outer membrane</fullName>
    </submittedName>
</protein>
<dbReference type="Pfam" id="PF14322">
    <property type="entry name" value="SusD-like_3"/>
    <property type="match status" value="1"/>
</dbReference>
<evidence type="ECO:0000256" key="3">
    <source>
        <dbReference type="ARBA" id="ARBA00022729"/>
    </source>
</evidence>
<dbReference type="STRING" id="385682.SAMN05444380_10247"/>
<feature type="domain" description="RagB/SusD" evidence="6">
    <location>
        <begin position="367"/>
        <end position="531"/>
    </location>
</feature>
<dbReference type="EMBL" id="FONA01000002">
    <property type="protein sequence ID" value="SFD78370.1"/>
    <property type="molecule type" value="Genomic_DNA"/>
</dbReference>
<keyword evidence="3" id="KW-0732">Signal</keyword>
<dbReference type="SUPFAM" id="SSF48452">
    <property type="entry name" value="TPR-like"/>
    <property type="match status" value="1"/>
</dbReference>
<keyword evidence="5" id="KW-0998">Cell outer membrane</keyword>
<organism evidence="8 9">
    <name type="scientific">Thermophagus xiamenensis</name>
    <dbReference type="NCBI Taxonomy" id="385682"/>
    <lineage>
        <taxon>Bacteria</taxon>
        <taxon>Pseudomonadati</taxon>
        <taxon>Bacteroidota</taxon>
        <taxon>Bacteroidia</taxon>
        <taxon>Marinilabiliales</taxon>
        <taxon>Marinilabiliaceae</taxon>
        <taxon>Thermophagus</taxon>
    </lineage>
</organism>
<dbReference type="InParanoid" id="A0A1I1VD53"/>
<comment type="subcellular location">
    <subcellularLocation>
        <location evidence="1">Cell outer membrane</location>
    </subcellularLocation>
</comment>
<evidence type="ECO:0000256" key="4">
    <source>
        <dbReference type="ARBA" id="ARBA00023136"/>
    </source>
</evidence>
<evidence type="ECO:0000313" key="8">
    <source>
        <dbReference type="EMBL" id="SFD78370.1"/>
    </source>
</evidence>
<feature type="domain" description="SusD-like N-terminal" evidence="7">
    <location>
        <begin position="24"/>
        <end position="223"/>
    </location>
</feature>
<evidence type="ECO:0000259" key="6">
    <source>
        <dbReference type="Pfam" id="PF07980"/>
    </source>
</evidence>
<dbReference type="RefSeq" id="WP_010527972.1">
    <property type="nucleotide sequence ID" value="NZ_AFSL01000065.1"/>
</dbReference>
<name>A0A1I1VD53_9BACT</name>
<dbReference type="AlphaFoldDB" id="A0A1I1VD53"/>
<keyword evidence="4" id="KW-0472">Membrane</keyword>
<comment type="similarity">
    <text evidence="2">Belongs to the SusD family.</text>
</comment>
<dbReference type="Pfam" id="PF07980">
    <property type="entry name" value="SusD_RagB"/>
    <property type="match status" value="1"/>
</dbReference>
<proteinExistence type="inferred from homology"/>
<evidence type="ECO:0000259" key="7">
    <source>
        <dbReference type="Pfam" id="PF14322"/>
    </source>
</evidence>
<gene>
    <name evidence="8" type="ORF">SAMN05444380_10247</name>
</gene>
<dbReference type="InterPro" id="IPR011990">
    <property type="entry name" value="TPR-like_helical_dom_sf"/>
</dbReference>
<dbReference type="InterPro" id="IPR033985">
    <property type="entry name" value="SusD-like_N"/>
</dbReference>
<dbReference type="eggNOG" id="COG0561">
    <property type="taxonomic scope" value="Bacteria"/>
</dbReference>